<dbReference type="GO" id="GO:0051123">
    <property type="term" value="P:RNA polymerase II preinitiation complex assembly"/>
    <property type="evidence" value="ECO:0007669"/>
    <property type="project" value="TreeGrafter"/>
</dbReference>
<name>E5R5D6_LEPMJ</name>
<dbReference type="InParanoid" id="E5R5D6"/>
<comment type="similarity">
    <text evidence="5">Belongs to the TAF13 family.</text>
</comment>
<feature type="region of interest" description="Disordered" evidence="7">
    <location>
        <begin position="116"/>
        <end position="172"/>
    </location>
</feature>
<dbReference type="OrthoDB" id="10266074at2759"/>
<dbReference type="FunFam" id="1.10.20.10:FF:000067">
    <property type="entry name" value="Transcription initiation factor TFIID subunit 13"/>
    <property type="match status" value="1"/>
</dbReference>
<proteinExistence type="inferred from homology"/>
<dbReference type="CDD" id="cd07978">
    <property type="entry name" value="HFD_TAF13"/>
    <property type="match status" value="1"/>
</dbReference>
<keyword evidence="9" id="KW-1185">Reference proteome</keyword>
<dbReference type="Pfam" id="PF02269">
    <property type="entry name" value="TFIID-18kDa"/>
    <property type="match status" value="1"/>
</dbReference>
<evidence type="ECO:0000256" key="2">
    <source>
        <dbReference type="ARBA" id="ARBA00023015"/>
    </source>
</evidence>
<dbReference type="GO" id="GO:0005669">
    <property type="term" value="C:transcription factor TFIID complex"/>
    <property type="evidence" value="ECO:0007669"/>
    <property type="project" value="TreeGrafter"/>
</dbReference>
<protein>
    <recommendedName>
        <fullName evidence="6">Transcription initiation factor TFIID subunit 13</fullName>
    </recommendedName>
</protein>
<evidence type="ECO:0000256" key="1">
    <source>
        <dbReference type="ARBA" id="ARBA00004123"/>
    </source>
</evidence>
<dbReference type="GeneID" id="13284373"/>
<keyword evidence="4" id="KW-0539">Nucleus</keyword>
<evidence type="ECO:0000256" key="7">
    <source>
        <dbReference type="SAM" id="MobiDB-lite"/>
    </source>
</evidence>
<evidence type="ECO:0000256" key="5">
    <source>
        <dbReference type="ARBA" id="ARBA00038392"/>
    </source>
</evidence>
<dbReference type="Gene3D" id="1.10.20.10">
    <property type="entry name" value="Histone, subunit A"/>
    <property type="match status" value="1"/>
</dbReference>
<dbReference type="Proteomes" id="UP000002668">
    <property type="component" value="Genome"/>
</dbReference>
<dbReference type="PANTHER" id="PTHR11380">
    <property type="entry name" value="TRANSCRIPTION INITIATION FACTOR TFIID/SUPT3-RELATED"/>
    <property type="match status" value="1"/>
</dbReference>
<feature type="compositionally biased region" description="Gly residues" evidence="7">
    <location>
        <begin position="126"/>
        <end position="135"/>
    </location>
</feature>
<evidence type="ECO:0000256" key="3">
    <source>
        <dbReference type="ARBA" id="ARBA00023163"/>
    </source>
</evidence>
<dbReference type="eggNOG" id="KOG3901">
    <property type="taxonomic scope" value="Eukaryota"/>
</dbReference>
<dbReference type="OMA" id="HITSICQ"/>
<accession>E5R5D6</accession>
<dbReference type="SUPFAM" id="SSF47113">
    <property type="entry name" value="Histone-fold"/>
    <property type="match status" value="1"/>
</dbReference>
<comment type="subcellular location">
    <subcellularLocation>
        <location evidence="1">Nucleus</location>
    </subcellularLocation>
</comment>
<evidence type="ECO:0000313" key="9">
    <source>
        <dbReference type="Proteomes" id="UP000002668"/>
    </source>
</evidence>
<dbReference type="HOGENOM" id="CLU_076665_1_1_1"/>
<dbReference type="VEuPathDB" id="FungiDB:LEMA_P048120.1"/>
<evidence type="ECO:0000313" key="8">
    <source>
        <dbReference type="EMBL" id="CBX92106.1"/>
    </source>
</evidence>
<keyword evidence="2" id="KW-0805">Transcription regulation</keyword>
<dbReference type="InterPro" id="IPR003195">
    <property type="entry name" value="TFIID_TAF13"/>
</dbReference>
<dbReference type="InterPro" id="IPR009072">
    <property type="entry name" value="Histone-fold"/>
</dbReference>
<evidence type="ECO:0000256" key="6">
    <source>
        <dbReference type="ARBA" id="ARBA00040136"/>
    </source>
</evidence>
<dbReference type="PANTHER" id="PTHR11380:SF5">
    <property type="entry name" value="TRANSCRIPTION INITIATION FACTOR TFIID SUBUNIT 13"/>
    <property type="match status" value="1"/>
</dbReference>
<evidence type="ECO:0000256" key="4">
    <source>
        <dbReference type="ARBA" id="ARBA00023242"/>
    </source>
</evidence>
<gene>
    <name evidence="8" type="ORF">LEMA_P048120.1</name>
</gene>
<dbReference type="GO" id="GO:0046982">
    <property type="term" value="F:protein heterodimerization activity"/>
    <property type="evidence" value="ECO:0007669"/>
    <property type="project" value="InterPro"/>
</dbReference>
<dbReference type="AlphaFoldDB" id="E5R5D6"/>
<reference evidence="9" key="1">
    <citation type="journal article" date="2011" name="Nat. Commun.">
        <title>Effector diversification within compartments of the Leptosphaeria maculans genome affected by Repeat-Induced Point mutations.</title>
        <authorList>
            <person name="Rouxel T."/>
            <person name="Grandaubert J."/>
            <person name="Hane J.K."/>
            <person name="Hoede C."/>
            <person name="van de Wouw A.P."/>
            <person name="Couloux A."/>
            <person name="Dominguez V."/>
            <person name="Anthouard V."/>
            <person name="Bally P."/>
            <person name="Bourras S."/>
            <person name="Cozijnsen A.J."/>
            <person name="Ciuffetti L.M."/>
            <person name="Degrave A."/>
            <person name="Dilmaghani A."/>
            <person name="Duret L."/>
            <person name="Fudal I."/>
            <person name="Goodwin S.B."/>
            <person name="Gout L."/>
            <person name="Glaser N."/>
            <person name="Linglin J."/>
            <person name="Kema G.H.J."/>
            <person name="Lapalu N."/>
            <person name="Lawrence C.B."/>
            <person name="May K."/>
            <person name="Meyer M."/>
            <person name="Ollivier B."/>
            <person name="Poulain J."/>
            <person name="Schoch C.L."/>
            <person name="Simon A."/>
            <person name="Spatafora J.W."/>
            <person name="Stachowiak A."/>
            <person name="Turgeon B.G."/>
            <person name="Tyler B.M."/>
            <person name="Vincent D."/>
            <person name="Weissenbach J."/>
            <person name="Amselem J."/>
            <person name="Quesneville H."/>
            <person name="Oliver R.P."/>
            <person name="Wincker P."/>
            <person name="Balesdent M.-H."/>
            <person name="Howlett B.J."/>
        </authorList>
    </citation>
    <scope>NUCLEOTIDE SEQUENCE [LARGE SCALE GENOMIC DNA]</scope>
    <source>
        <strain evidence="9">JN3 / isolate v23.1.3 / race Av1-4-5-6-7-8</strain>
    </source>
</reference>
<organism evidence="9">
    <name type="scientific">Leptosphaeria maculans (strain JN3 / isolate v23.1.3 / race Av1-4-5-6-7-8)</name>
    <name type="common">Blackleg fungus</name>
    <name type="synonym">Phoma lingam</name>
    <dbReference type="NCBI Taxonomy" id="985895"/>
    <lineage>
        <taxon>Eukaryota</taxon>
        <taxon>Fungi</taxon>
        <taxon>Dikarya</taxon>
        <taxon>Ascomycota</taxon>
        <taxon>Pezizomycotina</taxon>
        <taxon>Dothideomycetes</taxon>
        <taxon>Pleosporomycetidae</taxon>
        <taxon>Pleosporales</taxon>
        <taxon>Pleosporineae</taxon>
        <taxon>Leptosphaeriaceae</taxon>
        <taxon>Plenodomus</taxon>
        <taxon>Plenodomus lingam/Leptosphaeria maculans species complex</taxon>
    </lineage>
</organism>
<dbReference type="STRING" id="985895.E5R5D6"/>
<keyword evidence="3" id="KW-0804">Transcription</keyword>
<sequence length="193" mass="20807">MPVAPLPRVPLKRTHNSASEALLTPSSVEAFLLAFGDNDYPLPETVRVLDEIITDYIIETCHEAASVAHHARRAKIKLDDFKFMLRRDTGKLGRVSEMLETDKELKRKRKAFDTDEGAVMADKGDGANGAEGGTKMGRPKKVAEPGAGGEGDGEPRKKKKKKKAGDGGGDDASTTLVALVEFYTSPISADRGL</sequence>
<dbReference type="EMBL" id="FP929083">
    <property type="protein sequence ID" value="CBX92106.1"/>
    <property type="molecule type" value="Genomic_DNA"/>
</dbReference>